<proteinExistence type="predicted"/>
<dbReference type="InterPro" id="IPR036869">
    <property type="entry name" value="J_dom_sf"/>
</dbReference>
<dbReference type="EMBL" id="CP008796">
    <property type="protein sequence ID" value="AIH03791.1"/>
    <property type="molecule type" value="Genomic_DNA"/>
</dbReference>
<dbReference type="AlphaFoldDB" id="A0A075WSF2"/>
<evidence type="ECO:0000313" key="2">
    <source>
        <dbReference type="EMBL" id="AIH03791.1"/>
    </source>
</evidence>
<dbReference type="InterPro" id="IPR001623">
    <property type="entry name" value="DnaJ_domain"/>
</dbReference>
<evidence type="ECO:0000313" key="3">
    <source>
        <dbReference type="Proteomes" id="UP000028481"/>
    </source>
</evidence>
<dbReference type="OrthoDB" id="9772637at2"/>
<sequence>MRSKNSKTNPFEVFGLTPKLVKELDDQTLFKLIKALYRILQLYYHPDKGGDPRKALELNLAYESLNLEKNEKLFKEYKNKYIQRLSRKTMFSKLQELETQNRKLTLLADLLKEKCWQLLVERPMVIEEISRKKALKLKIFDLVSHLNFSYLKPSQKSLFFKEIYLIGSEVVKKDRFKRTCYRIKNYRFLGSIKRNYIEPWALLEKHTKDKQVIYNNLINREIFVQEFILFLRPELETNAYLFFFQPEDPQHVVFEGILIKKEEVDLEEVKPLLNKVLLLKEDFAENITDRSLKQD</sequence>
<protein>
    <recommendedName>
        <fullName evidence="1">J domain-containing protein</fullName>
    </recommendedName>
</protein>
<name>A0A075WSF2_9BACT</name>
<dbReference type="SUPFAM" id="SSF46565">
    <property type="entry name" value="Chaperone J-domain"/>
    <property type="match status" value="1"/>
</dbReference>
<dbReference type="Proteomes" id="UP000028481">
    <property type="component" value="Chromosome"/>
</dbReference>
<gene>
    <name evidence="2" type="ORF">HL41_02710</name>
</gene>
<dbReference type="eggNOG" id="COG2214">
    <property type="taxonomic scope" value="Bacteria"/>
</dbReference>
<dbReference type="KEGG" id="tcm:HL41_02710"/>
<feature type="domain" description="J" evidence="1">
    <location>
        <begin position="9"/>
        <end position="78"/>
    </location>
</feature>
<keyword evidence="3" id="KW-1185">Reference proteome</keyword>
<accession>A0A075WSF2</accession>
<dbReference type="RefSeq" id="WP_038061192.1">
    <property type="nucleotide sequence ID" value="NZ_CP008796.1"/>
</dbReference>
<dbReference type="HOGENOM" id="CLU_943129_0_0_0"/>
<reference evidence="2 3" key="1">
    <citation type="journal article" date="2015" name="Genome Announc.">
        <title>Genome Sequence of a Sulfate-Reducing Thermophilic Bacterium, Thermodesulfobacterium commune DSM 2178T (Phylum Thermodesulfobacteria).</title>
        <authorList>
            <person name="Bhatnagar S."/>
            <person name="Badger J.H."/>
            <person name="Madupu R."/>
            <person name="Khouri H.M."/>
            <person name="O'Connor E.M."/>
            <person name="Robb F.T."/>
            <person name="Ward N.L."/>
            <person name="Eisen J.A."/>
        </authorList>
    </citation>
    <scope>NUCLEOTIDE SEQUENCE [LARGE SCALE GENOMIC DNA]</scope>
    <source>
        <strain evidence="2 3">DSM 2178</strain>
    </source>
</reference>
<dbReference type="STRING" id="289377.HL41_02710"/>
<dbReference type="PaxDb" id="289377-HL41_02710"/>
<evidence type="ECO:0000259" key="1">
    <source>
        <dbReference type="PROSITE" id="PS50076"/>
    </source>
</evidence>
<dbReference type="Gene3D" id="1.10.287.110">
    <property type="entry name" value="DnaJ domain"/>
    <property type="match status" value="1"/>
</dbReference>
<dbReference type="PROSITE" id="PS50076">
    <property type="entry name" value="DNAJ_2"/>
    <property type="match status" value="1"/>
</dbReference>
<organism evidence="2 3">
    <name type="scientific">Thermodesulfobacterium commune DSM 2178</name>
    <dbReference type="NCBI Taxonomy" id="289377"/>
    <lineage>
        <taxon>Bacteria</taxon>
        <taxon>Pseudomonadati</taxon>
        <taxon>Thermodesulfobacteriota</taxon>
        <taxon>Thermodesulfobacteria</taxon>
        <taxon>Thermodesulfobacteriales</taxon>
        <taxon>Thermodesulfobacteriaceae</taxon>
        <taxon>Thermodesulfobacterium</taxon>
    </lineage>
</organism>
<dbReference type="SMART" id="SM00271">
    <property type="entry name" value="DnaJ"/>
    <property type="match status" value="1"/>
</dbReference>